<gene>
    <name evidence="3" type="ORF">GCM10007852_38850</name>
</gene>
<dbReference type="SFLD" id="SFLDG00358">
    <property type="entry name" value="Main_(cytGST)"/>
    <property type="match status" value="1"/>
</dbReference>
<keyword evidence="4" id="KW-1185">Reference proteome</keyword>
<dbReference type="Pfam" id="PF13409">
    <property type="entry name" value="GST_N_2"/>
    <property type="match status" value="1"/>
</dbReference>
<dbReference type="InterPro" id="IPR036249">
    <property type="entry name" value="Thioredoxin-like_sf"/>
</dbReference>
<dbReference type="PANTHER" id="PTHR44051:SF8">
    <property type="entry name" value="GLUTATHIONE S-TRANSFERASE GSTA"/>
    <property type="match status" value="1"/>
</dbReference>
<dbReference type="SUPFAM" id="SSF52833">
    <property type="entry name" value="Thioredoxin-like"/>
    <property type="match status" value="1"/>
</dbReference>
<proteinExistence type="predicted"/>
<feature type="domain" description="GST N-terminal" evidence="1">
    <location>
        <begin position="1"/>
        <end position="82"/>
    </location>
</feature>
<dbReference type="InterPro" id="IPR040079">
    <property type="entry name" value="Glutathione_S-Trfase"/>
</dbReference>
<dbReference type="SFLD" id="SFLDS00019">
    <property type="entry name" value="Glutathione_Transferase_(cytos"/>
    <property type="match status" value="1"/>
</dbReference>
<accession>A0AA37WK52</accession>
<dbReference type="InterPro" id="IPR004045">
    <property type="entry name" value="Glutathione_S-Trfase_N"/>
</dbReference>
<dbReference type="Gene3D" id="1.20.1050.10">
    <property type="match status" value="1"/>
</dbReference>
<dbReference type="Proteomes" id="UP001156601">
    <property type="component" value="Unassembled WGS sequence"/>
</dbReference>
<evidence type="ECO:0000259" key="2">
    <source>
        <dbReference type="PROSITE" id="PS50405"/>
    </source>
</evidence>
<evidence type="ECO:0000313" key="4">
    <source>
        <dbReference type="Proteomes" id="UP001156601"/>
    </source>
</evidence>
<protein>
    <submittedName>
        <fullName evidence="3">Glutathione S-transferase</fullName>
    </submittedName>
</protein>
<comment type="caution">
    <text evidence="3">The sequence shown here is derived from an EMBL/GenBank/DDBJ whole genome shotgun (WGS) entry which is preliminary data.</text>
</comment>
<dbReference type="RefSeq" id="WP_284219396.1">
    <property type="nucleotide sequence ID" value="NZ_BSOT01000019.1"/>
</dbReference>
<dbReference type="EMBL" id="BSOT01000019">
    <property type="protein sequence ID" value="GLR72977.1"/>
    <property type="molecule type" value="Genomic_DNA"/>
</dbReference>
<dbReference type="InterPro" id="IPR010987">
    <property type="entry name" value="Glutathione-S-Trfase_C-like"/>
</dbReference>
<dbReference type="AlphaFoldDB" id="A0AA37WK52"/>
<organism evidence="3 4">
    <name type="scientific">Agaribacter marinus</name>
    <dbReference type="NCBI Taxonomy" id="1431249"/>
    <lineage>
        <taxon>Bacteria</taxon>
        <taxon>Pseudomonadati</taxon>
        <taxon>Pseudomonadota</taxon>
        <taxon>Gammaproteobacteria</taxon>
        <taxon>Alteromonadales</taxon>
        <taxon>Alteromonadaceae</taxon>
        <taxon>Agaribacter</taxon>
    </lineage>
</organism>
<dbReference type="PROSITE" id="PS50405">
    <property type="entry name" value="GST_CTER"/>
    <property type="match status" value="1"/>
</dbReference>
<sequence>MSIKVYAISGSPSAWRVLLALTFKQLEYDVQYLNLSEQEHKSEAYLELNPRGTVPSLVSNGVTLRDSIAILAWLDRAYPDKPLFGHTPEQAAHIWQVTMEASEHLRNASKGLLLPIFFQGADKKTDELAQVATTQRSEMQKLGALLVRHYFIGGDYPSAADAVCFPEARMLKRALDTRAELMEALGYQLDLSDFPDIAAWIGRIEAFEGVNKTLPPHWS</sequence>
<name>A0AA37WK52_9ALTE</name>
<evidence type="ECO:0000259" key="1">
    <source>
        <dbReference type="PROSITE" id="PS50404"/>
    </source>
</evidence>
<dbReference type="PROSITE" id="PS50404">
    <property type="entry name" value="GST_NTER"/>
    <property type="match status" value="1"/>
</dbReference>
<evidence type="ECO:0000313" key="3">
    <source>
        <dbReference type="EMBL" id="GLR72977.1"/>
    </source>
</evidence>
<reference evidence="3" key="1">
    <citation type="journal article" date="2014" name="Int. J. Syst. Evol. Microbiol.">
        <title>Complete genome sequence of Corynebacterium casei LMG S-19264T (=DSM 44701T), isolated from a smear-ripened cheese.</title>
        <authorList>
            <consortium name="US DOE Joint Genome Institute (JGI-PGF)"/>
            <person name="Walter F."/>
            <person name="Albersmeier A."/>
            <person name="Kalinowski J."/>
            <person name="Ruckert C."/>
        </authorList>
    </citation>
    <scope>NUCLEOTIDE SEQUENCE</scope>
    <source>
        <strain evidence="3">NBRC 110023</strain>
    </source>
</reference>
<feature type="domain" description="GST C-terminal" evidence="2">
    <location>
        <begin position="87"/>
        <end position="219"/>
    </location>
</feature>
<dbReference type="Gene3D" id="3.40.30.10">
    <property type="entry name" value="Glutaredoxin"/>
    <property type="match status" value="1"/>
</dbReference>
<dbReference type="SUPFAM" id="SSF47616">
    <property type="entry name" value="GST C-terminal domain-like"/>
    <property type="match status" value="1"/>
</dbReference>
<dbReference type="PANTHER" id="PTHR44051">
    <property type="entry name" value="GLUTATHIONE S-TRANSFERASE-RELATED"/>
    <property type="match status" value="1"/>
</dbReference>
<reference evidence="3" key="2">
    <citation type="submission" date="2023-01" db="EMBL/GenBank/DDBJ databases">
        <title>Draft genome sequence of Agaribacter marinus strain NBRC 110023.</title>
        <authorList>
            <person name="Sun Q."/>
            <person name="Mori K."/>
        </authorList>
    </citation>
    <scope>NUCLEOTIDE SEQUENCE</scope>
    <source>
        <strain evidence="3">NBRC 110023</strain>
    </source>
</reference>
<dbReference type="InterPro" id="IPR036282">
    <property type="entry name" value="Glutathione-S-Trfase_C_sf"/>
</dbReference>